<dbReference type="Proteomes" id="UP000306575">
    <property type="component" value="Unassembled WGS sequence"/>
</dbReference>
<accession>A0A4U7N5U7</accession>
<dbReference type="PROSITE" id="PS50977">
    <property type="entry name" value="HTH_TETR_2"/>
    <property type="match status" value="1"/>
</dbReference>
<dbReference type="Gene3D" id="1.10.357.10">
    <property type="entry name" value="Tetracycline Repressor, domain 2"/>
    <property type="match status" value="1"/>
</dbReference>
<dbReference type="PROSITE" id="PS01081">
    <property type="entry name" value="HTH_TETR_1"/>
    <property type="match status" value="1"/>
</dbReference>
<keyword evidence="7" id="KW-1185">Reference proteome</keyword>
<keyword evidence="1" id="KW-0805">Transcription regulation</keyword>
<gene>
    <name evidence="6" type="ORF">FAP39_07940</name>
</gene>
<dbReference type="EMBL" id="SULI01000007">
    <property type="protein sequence ID" value="TKZ21038.1"/>
    <property type="molecule type" value="Genomic_DNA"/>
</dbReference>
<evidence type="ECO:0000313" key="7">
    <source>
        <dbReference type="Proteomes" id="UP000306575"/>
    </source>
</evidence>
<dbReference type="InterPro" id="IPR001647">
    <property type="entry name" value="HTH_TetR"/>
</dbReference>
<dbReference type="Gene3D" id="1.10.10.60">
    <property type="entry name" value="Homeodomain-like"/>
    <property type="match status" value="1"/>
</dbReference>
<keyword evidence="3" id="KW-0804">Transcription</keyword>
<evidence type="ECO:0000256" key="1">
    <source>
        <dbReference type="ARBA" id="ARBA00023015"/>
    </source>
</evidence>
<reference evidence="6 7" key="1">
    <citation type="submission" date="2019-04" db="EMBL/GenBank/DDBJ databases">
        <title>Genome sequence of Pelagicola litoralis CL-ES2.</title>
        <authorList>
            <person name="Cao J."/>
        </authorList>
    </citation>
    <scope>NUCLEOTIDE SEQUENCE [LARGE SCALE GENOMIC DNA]</scope>
    <source>
        <strain evidence="6 7">CL-ES2</strain>
    </source>
</reference>
<evidence type="ECO:0000256" key="2">
    <source>
        <dbReference type="ARBA" id="ARBA00023125"/>
    </source>
</evidence>
<feature type="DNA-binding region" description="H-T-H motif" evidence="4">
    <location>
        <begin position="45"/>
        <end position="64"/>
    </location>
</feature>
<evidence type="ECO:0000256" key="4">
    <source>
        <dbReference type="PROSITE-ProRule" id="PRU00335"/>
    </source>
</evidence>
<dbReference type="PANTHER" id="PTHR30055:SF234">
    <property type="entry name" value="HTH-TYPE TRANSCRIPTIONAL REGULATOR BETI"/>
    <property type="match status" value="1"/>
</dbReference>
<dbReference type="InterPro" id="IPR036271">
    <property type="entry name" value="Tet_transcr_reg_TetR-rel_C_sf"/>
</dbReference>
<dbReference type="AlphaFoldDB" id="A0A4U7N5U7"/>
<dbReference type="Pfam" id="PF17932">
    <property type="entry name" value="TetR_C_24"/>
    <property type="match status" value="1"/>
</dbReference>
<dbReference type="InterPro" id="IPR009057">
    <property type="entry name" value="Homeodomain-like_sf"/>
</dbReference>
<dbReference type="InterPro" id="IPR041490">
    <property type="entry name" value="KstR2_TetR_C"/>
</dbReference>
<evidence type="ECO:0000256" key="3">
    <source>
        <dbReference type="ARBA" id="ARBA00023163"/>
    </source>
</evidence>
<dbReference type="GO" id="GO:0003700">
    <property type="term" value="F:DNA-binding transcription factor activity"/>
    <property type="evidence" value="ECO:0007669"/>
    <property type="project" value="TreeGrafter"/>
</dbReference>
<dbReference type="Pfam" id="PF00440">
    <property type="entry name" value="TetR_N"/>
    <property type="match status" value="1"/>
</dbReference>
<dbReference type="SUPFAM" id="SSF48498">
    <property type="entry name" value="Tetracyclin repressor-like, C-terminal domain"/>
    <property type="match status" value="1"/>
</dbReference>
<proteinExistence type="predicted"/>
<feature type="domain" description="HTH tetR-type" evidence="5">
    <location>
        <begin position="22"/>
        <end position="82"/>
    </location>
</feature>
<evidence type="ECO:0000259" key="5">
    <source>
        <dbReference type="PROSITE" id="PS50977"/>
    </source>
</evidence>
<sequence length="236" mass="27047">MSVKYSWSVERVSSSARVSVKANRLEEILFAAAECFQQQGFAATSIDTVARHLGATKGRIYHYFPSKMDLFNAVRDRAMELAFEAIKEGYESTRPTEVRLGMMVRGQALGMMQYHSFMQVLLDGLRMRRYGATTEFQRQAMALHLEQRDAFEAMYREVLSKGHEEGLFKIGRMSITLRSFVISANSPVFWYQKRDDDDQAKLEAIADEIVAFAMRGLGVDWPDDEFLHSNQVRQTT</sequence>
<dbReference type="PANTHER" id="PTHR30055">
    <property type="entry name" value="HTH-TYPE TRANSCRIPTIONAL REGULATOR RUTR"/>
    <property type="match status" value="1"/>
</dbReference>
<protein>
    <submittedName>
        <fullName evidence="6">TetR/AcrR family transcriptional regulator</fullName>
    </submittedName>
</protein>
<dbReference type="InterPro" id="IPR050109">
    <property type="entry name" value="HTH-type_TetR-like_transc_reg"/>
</dbReference>
<dbReference type="InterPro" id="IPR023772">
    <property type="entry name" value="DNA-bd_HTH_TetR-type_CS"/>
</dbReference>
<organism evidence="6 7">
    <name type="scientific">Shimia litoralis</name>
    <dbReference type="NCBI Taxonomy" id="420403"/>
    <lineage>
        <taxon>Bacteria</taxon>
        <taxon>Pseudomonadati</taxon>
        <taxon>Pseudomonadota</taxon>
        <taxon>Alphaproteobacteria</taxon>
        <taxon>Rhodobacterales</taxon>
        <taxon>Roseobacteraceae</taxon>
    </lineage>
</organism>
<dbReference type="OrthoDB" id="8478851at2"/>
<comment type="caution">
    <text evidence="6">The sequence shown here is derived from an EMBL/GenBank/DDBJ whole genome shotgun (WGS) entry which is preliminary data.</text>
</comment>
<evidence type="ECO:0000313" key="6">
    <source>
        <dbReference type="EMBL" id="TKZ21038.1"/>
    </source>
</evidence>
<dbReference type="SUPFAM" id="SSF46689">
    <property type="entry name" value="Homeodomain-like"/>
    <property type="match status" value="1"/>
</dbReference>
<keyword evidence="2 4" id="KW-0238">DNA-binding</keyword>
<dbReference type="PRINTS" id="PR00455">
    <property type="entry name" value="HTHTETR"/>
</dbReference>
<name>A0A4U7N5U7_9RHOB</name>
<dbReference type="GO" id="GO:0000976">
    <property type="term" value="F:transcription cis-regulatory region binding"/>
    <property type="evidence" value="ECO:0007669"/>
    <property type="project" value="TreeGrafter"/>
</dbReference>